<dbReference type="RefSeq" id="WP_369274545.1">
    <property type="nucleotide sequence ID" value="NZ_CP163432.1"/>
</dbReference>
<organism evidence="1">
    <name type="scientific">Streptomyces sp. R11</name>
    <dbReference type="NCBI Taxonomy" id="3238625"/>
    <lineage>
        <taxon>Bacteria</taxon>
        <taxon>Bacillati</taxon>
        <taxon>Actinomycetota</taxon>
        <taxon>Actinomycetes</taxon>
        <taxon>Kitasatosporales</taxon>
        <taxon>Streptomycetaceae</taxon>
        <taxon>Streptomyces</taxon>
    </lineage>
</organism>
<name>A0AB39NB06_9ACTN</name>
<proteinExistence type="predicted"/>
<dbReference type="AlphaFoldDB" id="A0AB39NB06"/>
<evidence type="ECO:0000313" key="1">
    <source>
        <dbReference type="EMBL" id="XDQ14583.1"/>
    </source>
</evidence>
<sequence length="59" mass="6489">MPPTPPPDGVARSAEELNAAIRALFSHRDARLTDEQRAEYQQLLAELDRVTRGDVTTAA</sequence>
<protein>
    <submittedName>
        <fullName evidence="1">Uncharacterized protein</fullName>
    </submittedName>
</protein>
<dbReference type="EMBL" id="CP163432">
    <property type="protein sequence ID" value="XDQ14583.1"/>
    <property type="molecule type" value="Genomic_DNA"/>
</dbReference>
<accession>A0AB39NB06</accession>
<gene>
    <name evidence="1" type="ORF">AB5J55_35510</name>
</gene>
<reference evidence="1" key="1">
    <citation type="submission" date="2024-07" db="EMBL/GenBank/DDBJ databases">
        <authorList>
            <person name="Yu S.T."/>
        </authorList>
    </citation>
    <scope>NUCLEOTIDE SEQUENCE</scope>
    <source>
        <strain evidence="1">R11</strain>
    </source>
</reference>